<dbReference type="PANTHER" id="PTHR20863">
    <property type="entry name" value="ACYL CARRIER PROTEIN"/>
    <property type="match status" value="1"/>
</dbReference>
<dbReference type="PROSITE" id="PS50075">
    <property type="entry name" value="CARRIER"/>
    <property type="match status" value="1"/>
</dbReference>
<dbReference type="PROSITE" id="PS00012">
    <property type="entry name" value="PHOSPHOPANTETHEINE"/>
    <property type="match status" value="1"/>
</dbReference>
<dbReference type="EMBL" id="LTDM01000064">
    <property type="protein sequence ID" value="OLS01731.1"/>
    <property type="molecule type" value="Genomic_DNA"/>
</dbReference>
<evidence type="ECO:0000256" key="3">
    <source>
        <dbReference type="ARBA" id="ARBA00022553"/>
    </source>
</evidence>
<dbReference type="SUPFAM" id="SSF47336">
    <property type="entry name" value="ACP-like"/>
    <property type="match status" value="1"/>
</dbReference>
<evidence type="ECO:0000256" key="7">
    <source>
        <dbReference type="HAMAP-Rule" id="MF_01217"/>
    </source>
</evidence>
<comment type="similarity">
    <text evidence="7">Belongs to the acyl carrier protein (ACP) family.</text>
</comment>
<organism evidence="11 12">
    <name type="scientific">Tissierella creatinophila DSM 6911</name>
    <dbReference type="NCBI Taxonomy" id="1123403"/>
    <lineage>
        <taxon>Bacteria</taxon>
        <taxon>Bacillati</taxon>
        <taxon>Bacillota</taxon>
        <taxon>Tissierellia</taxon>
        <taxon>Tissierellales</taxon>
        <taxon>Tissierellaceae</taxon>
        <taxon>Tissierella</taxon>
    </lineage>
</organism>
<dbReference type="GO" id="GO:0000035">
    <property type="term" value="F:acyl binding"/>
    <property type="evidence" value="ECO:0007669"/>
    <property type="project" value="TreeGrafter"/>
</dbReference>
<feature type="domain" description="Carrier" evidence="10">
    <location>
        <begin position="1"/>
        <end position="74"/>
    </location>
</feature>
<keyword evidence="3 7" id="KW-0597">Phosphoprotein</keyword>
<comment type="function">
    <text evidence="7 9">Carrier of the growing fatty acid chain in fatty acid biosynthesis.</text>
</comment>
<feature type="modified residue" description="O-(pantetheine 4'-phosphoryl)serine" evidence="7">
    <location>
        <position position="34"/>
    </location>
</feature>
<dbReference type="GO" id="GO:0005829">
    <property type="term" value="C:cytosol"/>
    <property type="evidence" value="ECO:0007669"/>
    <property type="project" value="TreeGrafter"/>
</dbReference>
<dbReference type="PANTHER" id="PTHR20863:SF76">
    <property type="entry name" value="CARRIER DOMAIN-CONTAINING PROTEIN"/>
    <property type="match status" value="1"/>
</dbReference>
<dbReference type="InterPro" id="IPR036736">
    <property type="entry name" value="ACP-like_sf"/>
</dbReference>
<dbReference type="OrthoDB" id="9804551at2"/>
<dbReference type="NCBIfam" id="TIGR00517">
    <property type="entry name" value="acyl_carrier"/>
    <property type="match status" value="1"/>
</dbReference>
<comment type="subcellular location">
    <subcellularLocation>
        <location evidence="7">Cytoplasm</location>
    </subcellularLocation>
</comment>
<evidence type="ECO:0000256" key="2">
    <source>
        <dbReference type="ARBA" id="ARBA00022516"/>
    </source>
</evidence>
<dbReference type="GO" id="GO:0009245">
    <property type="term" value="P:lipid A biosynthetic process"/>
    <property type="evidence" value="ECO:0007669"/>
    <property type="project" value="TreeGrafter"/>
</dbReference>
<dbReference type="NCBIfam" id="NF002148">
    <property type="entry name" value="PRK00982.1-2"/>
    <property type="match status" value="1"/>
</dbReference>
<dbReference type="InterPro" id="IPR003231">
    <property type="entry name" value="ACP"/>
</dbReference>
<evidence type="ECO:0000256" key="9">
    <source>
        <dbReference type="RuleBase" id="RU003545"/>
    </source>
</evidence>
<evidence type="ECO:0000256" key="5">
    <source>
        <dbReference type="ARBA" id="ARBA00023098"/>
    </source>
</evidence>
<proteinExistence type="inferred from homology"/>
<dbReference type="Pfam" id="PF00550">
    <property type="entry name" value="PP-binding"/>
    <property type="match status" value="1"/>
</dbReference>
<keyword evidence="1 7" id="KW-0596">Phosphopantetheine</keyword>
<reference evidence="11 12" key="1">
    <citation type="submission" date="2016-02" db="EMBL/GenBank/DDBJ databases">
        <title>Genome sequence of Tissierella creatinophila DSM 6911.</title>
        <authorList>
            <person name="Poehlein A."/>
            <person name="Daniel R."/>
        </authorList>
    </citation>
    <scope>NUCLEOTIDE SEQUENCE [LARGE SCALE GENOMIC DNA]</scope>
    <source>
        <strain evidence="11 12">DSM 6911</strain>
    </source>
</reference>
<dbReference type="Proteomes" id="UP000186112">
    <property type="component" value="Unassembled WGS sequence"/>
</dbReference>
<comment type="PTM">
    <text evidence="7">4'-phosphopantetheine is transferred from CoA to a specific serine of apo-ACP by AcpS. This modification is essential for activity because fatty acids are bound in thioester linkage to the sulfhydryl of the prosthetic group.</text>
</comment>
<dbReference type="GO" id="GO:0016020">
    <property type="term" value="C:membrane"/>
    <property type="evidence" value="ECO:0007669"/>
    <property type="project" value="GOC"/>
</dbReference>
<dbReference type="AlphaFoldDB" id="A0A1U7M360"/>
<sequence length="78" mass="8981">MENKIKEIISEQFNLDVEKVNLDTNFQDDLNADSLDLVELIMAFEDQFNLEINDEDVSNIKTVSDALEEISKKLDDES</sequence>
<accession>A0A1U7M360</accession>
<evidence type="ECO:0000313" key="12">
    <source>
        <dbReference type="Proteomes" id="UP000186112"/>
    </source>
</evidence>
<keyword evidence="2 7" id="KW-0444">Lipid biosynthesis</keyword>
<evidence type="ECO:0000256" key="6">
    <source>
        <dbReference type="ARBA" id="ARBA00023160"/>
    </source>
</evidence>
<evidence type="ECO:0000256" key="8">
    <source>
        <dbReference type="NCBIfam" id="TIGR00517"/>
    </source>
</evidence>
<keyword evidence="5 7" id="KW-0443">Lipid metabolism</keyword>
<dbReference type="RefSeq" id="WP_075728238.1">
    <property type="nucleotide sequence ID" value="NZ_LTDM01000064.1"/>
</dbReference>
<evidence type="ECO:0000256" key="1">
    <source>
        <dbReference type="ARBA" id="ARBA00022450"/>
    </source>
</evidence>
<evidence type="ECO:0000313" key="11">
    <source>
        <dbReference type="EMBL" id="OLS01731.1"/>
    </source>
</evidence>
<keyword evidence="6 7" id="KW-0275">Fatty acid biosynthesis</keyword>
<dbReference type="UniPathway" id="UPA00094"/>
<evidence type="ECO:0000259" key="10">
    <source>
        <dbReference type="PROSITE" id="PS50075"/>
    </source>
</evidence>
<protein>
    <recommendedName>
        <fullName evidence="7 8">Acyl carrier protein</fullName>
        <shortName evidence="7">ACP</shortName>
    </recommendedName>
</protein>
<dbReference type="GO" id="GO:0000036">
    <property type="term" value="F:acyl carrier activity"/>
    <property type="evidence" value="ECO:0007669"/>
    <property type="project" value="UniProtKB-UniRule"/>
</dbReference>
<keyword evidence="7" id="KW-0963">Cytoplasm</keyword>
<keyword evidence="12" id="KW-1185">Reference proteome</keyword>
<dbReference type="Gene3D" id="1.10.1200.10">
    <property type="entry name" value="ACP-like"/>
    <property type="match status" value="1"/>
</dbReference>
<keyword evidence="4 7" id="KW-0276">Fatty acid metabolism</keyword>
<gene>
    <name evidence="11" type="primary">acpP_2</name>
    <name evidence="7" type="synonym">acpP</name>
    <name evidence="11" type="ORF">TICRE_23310</name>
</gene>
<comment type="caution">
    <text evidence="11">The sequence shown here is derived from an EMBL/GenBank/DDBJ whole genome shotgun (WGS) entry which is preliminary data.</text>
</comment>
<dbReference type="InterPro" id="IPR009081">
    <property type="entry name" value="PP-bd_ACP"/>
</dbReference>
<evidence type="ECO:0000256" key="4">
    <source>
        <dbReference type="ARBA" id="ARBA00022832"/>
    </source>
</evidence>
<dbReference type="NCBIfam" id="NF002150">
    <property type="entry name" value="PRK00982.1-4"/>
    <property type="match status" value="1"/>
</dbReference>
<comment type="pathway">
    <text evidence="7 9">Lipid metabolism; fatty acid biosynthesis.</text>
</comment>
<comment type="PTM">
    <text evidence="9">4'-phosphopantetheine is transferred from CoA to a specific serine of apo-ACP by acpS.</text>
</comment>
<name>A0A1U7M360_TISCR</name>
<dbReference type="InterPro" id="IPR006162">
    <property type="entry name" value="Ppantetheine_attach_site"/>
</dbReference>
<dbReference type="HAMAP" id="MF_01217">
    <property type="entry name" value="Acyl_carrier"/>
    <property type="match status" value="1"/>
</dbReference>